<dbReference type="PROSITE" id="PS51257">
    <property type="entry name" value="PROKAR_LIPOPROTEIN"/>
    <property type="match status" value="1"/>
</dbReference>
<dbReference type="RefSeq" id="WP_200230415.1">
    <property type="nucleotide sequence ID" value="NZ_NRRT01000047.1"/>
</dbReference>
<evidence type="ECO:0000313" key="2">
    <source>
        <dbReference type="EMBL" id="MBK1713225.1"/>
    </source>
</evidence>
<keyword evidence="3" id="KW-1185">Reference proteome</keyword>
<sequence>MNLRSLLLAPAAAALLALAGCYVPAPVSHALLEVAADGSYRFEGQPVEAAALQPSVQALRAAGRPLVVEIKVEPGAAMTRVDAAVQAIEAAQARVAFVGKTAVR</sequence>
<organism evidence="2 3">
    <name type="scientific">Rubrivivax gelatinosus</name>
    <name type="common">Rhodocyclus gelatinosus</name>
    <name type="synonym">Rhodopseudomonas gelatinosa</name>
    <dbReference type="NCBI Taxonomy" id="28068"/>
    <lineage>
        <taxon>Bacteria</taxon>
        <taxon>Pseudomonadati</taxon>
        <taxon>Pseudomonadota</taxon>
        <taxon>Betaproteobacteria</taxon>
        <taxon>Burkholderiales</taxon>
        <taxon>Sphaerotilaceae</taxon>
        <taxon>Rubrivivax</taxon>
    </lineage>
</organism>
<dbReference type="EMBL" id="NRRU01000033">
    <property type="protein sequence ID" value="MBK1713225.1"/>
    <property type="molecule type" value="Genomic_DNA"/>
</dbReference>
<comment type="caution">
    <text evidence="2">The sequence shown here is derived from an EMBL/GenBank/DDBJ whole genome shotgun (WGS) entry which is preliminary data.</text>
</comment>
<dbReference type="Proteomes" id="UP001041814">
    <property type="component" value="Unassembled WGS sequence"/>
</dbReference>
<gene>
    <name evidence="2" type="ORF">CKO43_10580</name>
</gene>
<evidence type="ECO:0000313" key="3">
    <source>
        <dbReference type="Proteomes" id="UP001041814"/>
    </source>
</evidence>
<evidence type="ECO:0008006" key="4">
    <source>
        <dbReference type="Google" id="ProtNLM"/>
    </source>
</evidence>
<proteinExistence type="predicted"/>
<feature type="chain" id="PRO_5046187867" description="Lipoprotein" evidence="1">
    <location>
        <begin position="20"/>
        <end position="104"/>
    </location>
</feature>
<accession>A0ABS1DVL5</accession>
<reference evidence="2" key="2">
    <citation type="journal article" date="2020" name="Microorganisms">
        <title>Osmotic Adaptation and Compatible Solute Biosynthesis of Phototrophic Bacteria as Revealed from Genome Analyses.</title>
        <authorList>
            <person name="Imhoff J.F."/>
            <person name="Rahn T."/>
            <person name="Kunzel S."/>
            <person name="Keller A."/>
            <person name="Neulinger S.C."/>
        </authorList>
    </citation>
    <scope>NUCLEOTIDE SEQUENCE</scope>
    <source>
        <strain evidence="2">IM 151</strain>
    </source>
</reference>
<name>A0ABS1DVL5_RUBGE</name>
<protein>
    <recommendedName>
        <fullName evidence="4">Lipoprotein</fullName>
    </recommendedName>
</protein>
<keyword evidence="1" id="KW-0732">Signal</keyword>
<evidence type="ECO:0000256" key="1">
    <source>
        <dbReference type="SAM" id="SignalP"/>
    </source>
</evidence>
<feature type="signal peptide" evidence="1">
    <location>
        <begin position="1"/>
        <end position="19"/>
    </location>
</feature>
<reference evidence="2" key="1">
    <citation type="submission" date="2017-08" db="EMBL/GenBank/DDBJ databases">
        <authorList>
            <person name="Imhoff J.F."/>
            <person name="Rahn T."/>
            <person name="Kuenzel S."/>
            <person name="Neulinger S.C."/>
        </authorList>
    </citation>
    <scope>NUCLEOTIDE SEQUENCE</scope>
    <source>
        <strain evidence="2">IM 151</strain>
    </source>
</reference>